<organism evidence="3 4">
    <name type="scientific">Agrococcus citreus</name>
    <dbReference type="NCBI Taxonomy" id="84643"/>
    <lineage>
        <taxon>Bacteria</taxon>
        <taxon>Bacillati</taxon>
        <taxon>Actinomycetota</taxon>
        <taxon>Actinomycetes</taxon>
        <taxon>Micrococcales</taxon>
        <taxon>Microbacteriaceae</taxon>
        <taxon>Agrococcus</taxon>
    </lineage>
</organism>
<keyword evidence="2" id="KW-1133">Transmembrane helix</keyword>
<reference evidence="4" key="1">
    <citation type="journal article" date="2019" name="Int. J. Syst. Evol. Microbiol.">
        <title>The Global Catalogue of Microorganisms (GCM) 10K type strain sequencing project: providing services to taxonomists for standard genome sequencing and annotation.</title>
        <authorList>
            <consortium name="The Broad Institute Genomics Platform"/>
            <consortium name="The Broad Institute Genome Sequencing Center for Infectious Disease"/>
            <person name="Wu L."/>
            <person name="Ma J."/>
        </authorList>
    </citation>
    <scope>NUCLEOTIDE SEQUENCE [LARGE SCALE GENOMIC DNA]</scope>
    <source>
        <strain evidence="4">JCM 12398</strain>
    </source>
</reference>
<gene>
    <name evidence="3" type="ORF">GCM10009640_21420</name>
</gene>
<feature type="region of interest" description="Disordered" evidence="1">
    <location>
        <begin position="1"/>
        <end position="22"/>
    </location>
</feature>
<comment type="caution">
    <text evidence="3">The sequence shown here is derived from an EMBL/GenBank/DDBJ whole genome shotgun (WGS) entry which is preliminary data.</text>
</comment>
<accession>A0ABP4JPX3</accession>
<evidence type="ECO:0000313" key="4">
    <source>
        <dbReference type="Proteomes" id="UP001501266"/>
    </source>
</evidence>
<proteinExistence type="predicted"/>
<sequence>MDATPDTSQPDGGAQRAETREELRVTVRRSPKYGVFMGIGAIIGVVVAWILSAISTPGLDEAGRPVDTTPVIGLMIVIGVVVGAVLGGIVALIVDRSLVKGSRTVLAERVETRGADASDEPAADADDAVFDRLEPAEQPVADESAPSAAPEDDRPGEA</sequence>
<evidence type="ECO:0000313" key="3">
    <source>
        <dbReference type="EMBL" id="GAA1424686.1"/>
    </source>
</evidence>
<feature type="compositionally biased region" description="Polar residues" evidence="1">
    <location>
        <begin position="1"/>
        <end position="10"/>
    </location>
</feature>
<feature type="compositionally biased region" description="Acidic residues" evidence="1">
    <location>
        <begin position="117"/>
        <end position="128"/>
    </location>
</feature>
<feature type="region of interest" description="Disordered" evidence="1">
    <location>
        <begin position="112"/>
        <end position="158"/>
    </location>
</feature>
<dbReference type="RefSeq" id="WP_343920252.1">
    <property type="nucleotide sequence ID" value="NZ_BAAAKK010000005.1"/>
</dbReference>
<keyword evidence="2" id="KW-0812">Transmembrane</keyword>
<evidence type="ECO:0008006" key="5">
    <source>
        <dbReference type="Google" id="ProtNLM"/>
    </source>
</evidence>
<feature type="transmembrane region" description="Helical" evidence="2">
    <location>
        <begin position="71"/>
        <end position="94"/>
    </location>
</feature>
<name>A0ABP4JPX3_9MICO</name>
<keyword evidence="4" id="KW-1185">Reference proteome</keyword>
<protein>
    <recommendedName>
        <fullName evidence="5">Lipopolysaccharide assembly protein A domain-containing protein</fullName>
    </recommendedName>
</protein>
<dbReference type="EMBL" id="BAAAKK010000005">
    <property type="protein sequence ID" value="GAA1424686.1"/>
    <property type="molecule type" value="Genomic_DNA"/>
</dbReference>
<evidence type="ECO:0000256" key="1">
    <source>
        <dbReference type="SAM" id="MobiDB-lite"/>
    </source>
</evidence>
<dbReference type="Proteomes" id="UP001501266">
    <property type="component" value="Unassembled WGS sequence"/>
</dbReference>
<keyword evidence="2" id="KW-0472">Membrane</keyword>
<evidence type="ECO:0000256" key="2">
    <source>
        <dbReference type="SAM" id="Phobius"/>
    </source>
</evidence>
<feature type="transmembrane region" description="Helical" evidence="2">
    <location>
        <begin position="33"/>
        <end position="51"/>
    </location>
</feature>